<accession>A0AAN8F180</accession>
<dbReference type="PROSITE" id="PS50175">
    <property type="entry name" value="ASP_PROT_RETROV"/>
    <property type="match status" value="1"/>
</dbReference>
<dbReference type="InterPro" id="IPR021109">
    <property type="entry name" value="Peptidase_aspartic_dom_sf"/>
</dbReference>
<evidence type="ECO:0000256" key="4">
    <source>
        <dbReference type="ARBA" id="ARBA00022801"/>
    </source>
</evidence>
<evidence type="ECO:0000256" key="2">
    <source>
        <dbReference type="ARBA" id="ARBA00022670"/>
    </source>
</evidence>
<dbReference type="EMBL" id="WIXE01022995">
    <property type="protein sequence ID" value="KAK5966894.1"/>
    <property type="molecule type" value="Genomic_DNA"/>
</dbReference>
<sequence length="272" mass="29995">MVMRLRVVTDANTSETEIEVSEELKLSSLVLLVTSQWNMSGSLCDFTITANGKEFAANDDSTLKELSIKDGDQLILEKKMLNNLLRSIVPQETVRNELLVDCSSSSGKYQTLEQRLQRAATAFPECFTKIPLLYLRCNLNGREVLALVDTGAQTSIISFNAVKKCDMIDAVDDRFRVEANGVGGTRSSLGRIFAGDVLISGMNIVCSFDVLPTDVQDADIIIGLDVLTKNQAVINISERTIRFENLGSATFIRAEEADKLKPFSETPNCERV</sequence>
<protein>
    <submittedName>
        <fullName evidence="6">Peptidase A2 domain-containing protein</fullName>
    </submittedName>
</protein>
<name>A0AAN8F180_TRICO</name>
<keyword evidence="2" id="KW-0645">Protease</keyword>
<gene>
    <name evidence="6" type="ORF">GCK32_002685</name>
</gene>
<keyword evidence="4" id="KW-0378">Hydrolase</keyword>
<keyword evidence="3" id="KW-0064">Aspartyl protease</keyword>
<dbReference type="SUPFAM" id="SSF50630">
    <property type="entry name" value="Acid proteases"/>
    <property type="match status" value="1"/>
</dbReference>
<dbReference type="PANTHER" id="PTHR12917:SF1">
    <property type="entry name" value="AT13091P"/>
    <property type="match status" value="1"/>
</dbReference>
<dbReference type="InterPro" id="IPR019103">
    <property type="entry name" value="Peptidase_aspartic_DDI1-type"/>
</dbReference>
<comment type="caution">
    <text evidence="6">The sequence shown here is derived from an EMBL/GenBank/DDBJ whole genome shotgun (WGS) entry which is preliminary data.</text>
</comment>
<dbReference type="InterPro" id="IPR001969">
    <property type="entry name" value="Aspartic_peptidase_AS"/>
</dbReference>
<dbReference type="Pfam" id="PF09668">
    <property type="entry name" value="Asp_protease"/>
    <property type="match status" value="1"/>
</dbReference>
<dbReference type="AlphaFoldDB" id="A0AAN8F180"/>
<evidence type="ECO:0000259" key="5">
    <source>
        <dbReference type="PROSITE" id="PS50175"/>
    </source>
</evidence>
<dbReference type="Gene3D" id="2.40.70.10">
    <property type="entry name" value="Acid Proteases"/>
    <property type="match status" value="1"/>
</dbReference>
<evidence type="ECO:0000256" key="1">
    <source>
        <dbReference type="ARBA" id="ARBA00009136"/>
    </source>
</evidence>
<keyword evidence="7" id="KW-1185">Reference proteome</keyword>
<evidence type="ECO:0000313" key="7">
    <source>
        <dbReference type="Proteomes" id="UP001331761"/>
    </source>
</evidence>
<dbReference type="InterPro" id="IPR001995">
    <property type="entry name" value="Peptidase_A2_cat"/>
</dbReference>
<dbReference type="PANTHER" id="PTHR12917">
    <property type="entry name" value="ASPARTYL PROTEASE DDI-RELATED"/>
    <property type="match status" value="1"/>
</dbReference>
<comment type="similarity">
    <text evidence="1">Belongs to the DDI1 family.</text>
</comment>
<evidence type="ECO:0000313" key="6">
    <source>
        <dbReference type="EMBL" id="KAK5966894.1"/>
    </source>
</evidence>
<dbReference type="Gene3D" id="3.10.20.90">
    <property type="entry name" value="Phosphatidylinositol 3-kinase Catalytic Subunit, Chain A, domain 1"/>
    <property type="match status" value="1"/>
</dbReference>
<dbReference type="PROSITE" id="PS00141">
    <property type="entry name" value="ASP_PROTEASE"/>
    <property type="match status" value="1"/>
</dbReference>
<reference evidence="6 7" key="1">
    <citation type="submission" date="2019-10" db="EMBL/GenBank/DDBJ databases">
        <title>Assembly and Annotation for the nematode Trichostrongylus colubriformis.</title>
        <authorList>
            <person name="Martin J."/>
        </authorList>
    </citation>
    <scope>NUCLEOTIDE SEQUENCE [LARGE SCALE GENOMIC DNA]</scope>
    <source>
        <strain evidence="6">G859</strain>
        <tissue evidence="6">Whole worm</tissue>
    </source>
</reference>
<organism evidence="6 7">
    <name type="scientific">Trichostrongylus colubriformis</name>
    <name type="common">Black scour worm</name>
    <dbReference type="NCBI Taxonomy" id="6319"/>
    <lineage>
        <taxon>Eukaryota</taxon>
        <taxon>Metazoa</taxon>
        <taxon>Ecdysozoa</taxon>
        <taxon>Nematoda</taxon>
        <taxon>Chromadorea</taxon>
        <taxon>Rhabditida</taxon>
        <taxon>Rhabditina</taxon>
        <taxon>Rhabditomorpha</taxon>
        <taxon>Strongyloidea</taxon>
        <taxon>Trichostrongylidae</taxon>
        <taxon>Trichostrongylus</taxon>
    </lineage>
</organism>
<dbReference type="GO" id="GO:0006508">
    <property type="term" value="P:proteolysis"/>
    <property type="evidence" value="ECO:0007669"/>
    <property type="project" value="UniProtKB-KW"/>
</dbReference>
<dbReference type="Proteomes" id="UP001331761">
    <property type="component" value="Unassembled WGS sequence"/>
</dbReference>
<evidence type="ECO:0000256" key="3">
    <source>
        <dbReference type="ARBA" id="ARBA00022750"/>
    </source>
</evidence>
<dbReference type="GO" id="GO:0004190">
    <property type="term" value="F:aspartic-type endopeptidase activity"/>
    <property type="evidence" value="ECO:0007669"/>
    <property type="project" value="UniProtKB-KW"/>
</dbReference>
<proteinExistence type="inferred from homology"/>
<feature type="domain" description="Peptidase A2" evidence="5">
    <location>
        <begin position="144"/>
        <end position="184"/>
    </location>
</feature>